<gene>
    <name evidence="3" type="primary">LOC136092466</name>
</gene>
<reference evidence="3" key="1">
    <citation type="submission" date="2025-08" db="UniProtKB">
        <authorList>
            <consortium name="RefSeq"/>
        </authorList>
    </citation>
    <scope>IDENTIFICATION</scope>
</reference>
<proteinExistence type="predicted"/>
<dbReference type="RefSeq" id="XP_065676807.1">
    <property type="nucleotide sequence ID" value="XM_065820735.1"/>
</dbReference>
<dbReference type="InterPro" id="IPR006016">
    <property type="entry name" value="UspA"/>
</dbReference>
<dbReference type="Gene3D" id="3.40.50.620">
    <property type="entry name" value="HUPs"/>
    <property type="match status" value="1"/>
</dbReference>
<evidence type="ECO:0000259" key="1">
    <source>
        <dbReference type="Pfam" id="PF00582"/>
    </source>
</evidence>
<dbReference type="CDD" id="cd23659">
    <property type="entry name" value="USP_At3g01520-like"/>
    <property type="match status" value="1"/>
</dbReference>
<protein>
    <submittedName>
        <fullName evidence="3">Uncharacterized protein LOC136092466</fullName>
    </submittedName>
</protein>
<dbReference type="Proteomes" id="UP001652625">
    <property type="component" value="Chromosome 15"/>
</dbReference>
<evidence type="ECO:0000313" key="3">
    <source>
        <dbReference type="RefSeq" id="XP_065676807.1"/>
    </source>
</evidence>
<dbReference type="PRINTS" id="PR01438">
    <property type="entry name" value="UNVRSLSTRESS"/>
</dbReference>
<dbReference type="InterPro" id="IPR014729">
    <property type="entry name" value="Rossmann-like_a/b/a_fold"/>
</dbReference>
<dbReference type="PANTHER" id="PTHR46989">
    <property type="entry name" value="USP DOMAIN-CONTAINING PROTEIN"/>
    <property type="match status" value="1"/>
</dbReference>
<dbReference type="Pfam" id="PF00582">
    <property type="entry name" value="Usp"/>
    <property type="match status" value="1"/>
</dbReference>
<organism evidence="2 3">
    <name type="scientific">Hydra vulgaris</name>
    <name type="common">Hydra</name>
    <name type="synonym">Hydra attenuata</name>
    <dbReference type="NCBI Taxonomy" id="6087"/>
    <lineage>
        <taxon>Eukaryota</taxon>
        <taxon>Metazoa</taxon>
        <taxon>Cnidaria</taxon>
        <taxon>Hydrozoa</taxon>
        <taxon>Hydroidolina</taxon>
        <taxon>Anthoathecata</taxon>
        <taxon>Aplanulata</taxon>
        <taxon>Hydridae</taxon>
        <taxon>Hydra</taxon>
    </lineage>
</organism>
<name>A0ABM4DQE4_HYDVU</name>
<dbReference type="GeneID" id="136092466"/>
<accession>A0ABM4DQE4</accession>
<dbReference type="SUPFAM" id="SSF52402">
    <property type="entry name" value="Adenine nucleotide alpha hydrolases-like"/>
    <property type="match status" value="1"/>
</dbReference>
<sequence>METGRVNCLAVDASETSELAFNWYAKNYHRKKDTLIILHIHEVPQLPMMGILSGIYPTTDEHRKTIEESVKGAKAVVEKFKNLCVEKEIEFNEIILDDNFKSPGHMICELVKKKAATVVVLGQRGLGAVSRTFLGSTSDYVLHHSNVPVIVIPPTTPSQEPTSYYK</sequence>
<dbReference type="PANTHER" id="PTHR46989:SF3">
    <property type="entry name" value="USPA DOMAIN-CONTAINING PROTEIN"/>
    <property type="match status" value="1"/>
</dbReference>
<evidence type="ECO:0000313" key="2">
    <source>
        <dbReference type="Proteomes" id="UP001652625"/>
    </source>
</evidence>
<dbReference type="InterPro" id="IPR006015">
    <property type="entry name" value="Universal_stress_UspA"/>
</dbReference>
<keyword evidence="2" id="KW-1185">Reference proteome</keyword>
<feature type="domain" description="UspA" evidence="1">
    <location>
        <begin position="9"/>
        <end position="153"/>
    </location>
</feature>